<dbReference type="OrthoDB" id="8563368at2"/>
<proteinExistence type="predicted"/>
<dbReference type="RefSeq" id="WP_145769227.1">
    <property type="nucleotide sequence ID" value="NZ_LR778301.1"/>
</dbReference>
<name>A0A6S6XTB2_9PROT</name>
<organism evidence="1 2">
    <name type="scientific">Denitratisoma oestradiolicum</name>
    <dbReference type="NCBI Taxonomy" id="311182"/>
    <lineage>
        <taxon>Bacteria</taxon>
        <taxon>Pseudomonadati</taxon>
        <taxon>Pseudomonadota</taxon>
        <taxon>Betaproteobacteria</taxon>
        <taxon>Nitrosomonadales</taxon>
        <taxon>Sterolibacteriaceae</taxon>
        <taxon>Denitratisoma</taxon>
    </lineage>
</organism>
<protein>
    <recommendedName>
        <fullName evidence="3">DUF1877 family protein</fullName>
    </recommendedName>
</protein>
<accession>A0A6S6XTB2</accession>
<evidence type="ECO:0008006" key="3">
    <source>
        <dbReference type="Google" id="ProtNLM"/>
    </source>
</evidence>
<dbReference type="EMBL" id="LR778301">
    <property type="protein sequence ID" value="CAB1369245.1"/>
    <property type="molecule type" value="Genomic_DNA"/>
</dbReference>
<dbReference type="KEGG" id="doe:DENOEST_2080"/>
<sequence length="145" mass="15762">MGILVNIIAAEEDEVESIGESLQPVSEWSGIELRDLSIAKIATIHCLLTGDLFDDAAALYDPIYISAAEGALVLRLADEMLERLVELDEDGLEAVTAELTETEEFESAGWGDDAIADMLADLADLARLAEDQGQGLFVWMHPLRT</sequence>
<evidence type="ECO:0000313" key="2">
    <source>
        <dbReference type="Proteomes" id="UP000515733"/>
    </source>
</evidence>
<keyword evidence="2" id="KW-1185">Reference proteome</keyword>
<reference evidence="1 2" key="1">
    <citation type="submission" date="2020-03" db="EMBL/GenBank/DDBJ databases">
        <authorList>
            <consortium name="Genoscope - CEA"/>
            <person name="William W."/>
        </authorList>
    </citation>
    <scope>NUCLEOTIDE SEQUENCE [LARGE SCALE GENOMIC DNA]</scope>
    <source>
        <strain evidence="2">DSM 16959</strain>
    </source>
</reference>
<dbReference type="AlphaFoldDB" id="A0A6S6XTB2"/>
<dbReference type="Proteomes" id="UP000515733">
    <property type="component" value="Chromosome"/>
</dbReference>
<gene>
    <name evidence="1" type="ORF">DENOEST_2080</name>
</gene>
<evidence type="ECO:0000313" key="1">
    <source>
        <dbReference type="EMBL" id="CAB1369245.1"/>
    </source>
</evidence>